<feature type="compositionally biased region" description="Polar residues" evidence="1">
    <location>
        <begin position="127"/>
        <end position="137"/>
    </location>
</feature>
<protein>
    <submittedName>
        <fullName evidence="2">Uncharacterized protein</fullName>
    </submittedName>
</protein>
<evidence type="ECO:0000313" key="2">
    <source>
        <dbReference type="EMBL" id="CAD8851865.1"/>
    </source>
</evidence>
<proteinExistence type="predicted"/>
<feature type="compositionally biased region" description="Basic and acidic residues" evidence="1">
    <location>
        <begin position="111"/>
        <end position="123"/>
    </location>
</feature>
<evidence type="ECO:0000256" key="1">
    <source>
        <dbReference type="SAM" id="MobiDB-lite"/>
    </source>
</evidence>
<accession>A0A7S1AEU2</accession>
<organism evidence="2">
    <name type="scientific">Noctiluca scintillans</name>
    <name type="common">Sea sparkle</name>
    <name type="synonym">Red tide dinoflagellate</name>
    <dbReference type="NCBI Taxonomy" id="2966"/>
    <lineage>
        <taxon>Eukaryota</taxon>
        <taxon>Sar</taxon>
        <taxon>Alveolata</taxon>
        <taxon>Dinophyceae</taxon>
        <taxon>Noctilucales</taxon>
        <taxon>Noctilucaceae</taxon>
        <taxon>Noctiluca</taxon>
    </lineage>
</organism>
<gene>
    <name evidence="2" type="ORF">NSCI0253_LOCUS26215</name>
</gene>
<dbReference type="EMBL" id="HBFQ01037155">
    <property type="protein sequence ID" value="CAD8851865.1"/>
    <property type="molecule type" value="Transcribed_RNA"/>
</dbReference>
<reference evidence="2" key="1">
    <citation type="submission" date="2021-01" db="EMBL/GenBank/DDBJ databases">
        <authorList>
            <person name="Corre E."/>
            <person name="Pelletier E."/>
            <person name="Niang G."/>
            <person name="Scheremetjew M."/>
            <person name="Finn R."/>
            <person name="Kale V."/>
            <person name="Holt S."/>
            <person name="Cochrane G."/>
            <person name="Meng A."/>
            <person name="Brown T."/>
            <person name="Cohen L."/>
        </authorList>
    </citation>
    <scope>NUCLEOTIDE SEQUENCE</scope>
</reference>
<feature type="region of interest" description="Disordered" evidence="1">
    <location>
        <begin position="111"/>
        <end position="137"/>
    </location>
</feature>
<name>A0A7S1AEU2_NOCSC</name>
<dbReference type="AlphaFoldDB" id="A0A7S1AEU2"/>
<sequence>MMCLCGPDCMDVHSGTFEFISGTDEYIECTDEFVTEKPSGGRVDTPDEAKARQRCIERQVREAGEQQAARSLELQQFEGRVKQNLRLKKSENQRIEEAKVHAARVLEMERVEREDEEKREQQEQLRATSSECSRLLR</sequence>